<dbReference type="HOGENOM" id="CLU_3180111_0_0_10"/>
<keyword evidence="3" id="KW-1185">Reference proteome</keyword>
<keyword evidence="1" id="KW-0812">Transmembrane</keyword>
<comment type="caution">
    <text evidence="2">The sequence shown here is derived from an EMBL/GenBank/DDBJ whole genome shotgun (WGS) entry which is preliminary data.</text>
</comment>
<feature type="transmembrane region" description="Helical" evidence="1">
    <location>
        <begin position="6"/>
        <end position="25"/>
    </location>
</feature>
<sequence>MGILGYLLNINRIIIRVFCVFLHIYHGFMQKGCGISAKRLRHFTKM</sequence>
<reference evidence="2 3" key="1">
    <citation type="submission" date="2011-02" db="EMBL/GenBank/DDBJ databases">
        <authorList>
            <person name="Weinstock G."/>
            <person name="Sodergren E."/>
            <person name="Clifton S."/>
            <person name="Fulton L."/>
            <person name="Fulton B."/>
            <person name="Courtney L."/>
            <person name="Fronick C."/>
            <person name="Harrison M."/>
            <person name="Strong C."/>
            <person name="Farmer C."/>
            <person name="Delahaunty K."/>
            <person name="Markovic C."/>
            <person name="Hall O."/>
            <person name="Minx P."/>
            <person name="Tomlinson C."/>
            <person name="Mitreva M."/>
            <person name="Hou S."/>
            <person name="Chen J."/>
            <person name="Wollam A."/>
            <person name="Pepin K.H."/>
            <person name="Johnson M."/>
            <person name="Bhonagiri V."/>
            <person name="Zhang X."/>
            <person name="Suruliraj S."/>
            <person name="Warren W."/>
            <person name="Chinwalla A."/>
            <person name="Mardis E.R."/>
            <person name="Wilson R.K."/>
        </authorList>
    </citation>
    <scope>NUCLEOTIDE SEQUENCE [LARGE SCALE GENOMIC DNA]</scope>
    <source>
        <strain evidence="2 3">YIT 12057</strain>
    </source>
</reference>
<evidence type="ECO:0000256" key="1">
    <source>
        <dbReference type="SAM" id="Phobius"/>
    </source>
</evidence>
<keyword evidence="1" id="KW-1133">Transmembrane helix</keyword>
<protein>
    <submittedName>
        <fullName evidence="2">Uncharacterized protein</fullName>
    </submittedName>
</protein>
<gene>
    <name evidence="2" type="ORF">HMPREF9446_02712</name>
</gene>
<dbReference type="Proteomes" id="UP000003416">
    <property type="component" value="Unassembled WGS sequence"/>
</dbReference>
<proteinExistence type="predicted"/>
<evidence type="ECO:0000313" key="3">
    <source>
        <dbReference type="Proteomes" id="UP000003416"/>
    </source>
</evidence>
<dbReference type="AlphaFoldDB" id="F3PVD4"/>
<name>F3PVD4_9BACE</name>
<evidence type="ECO:0000313" key="2">
    <source>
        <dbReference type="EMBL" id="EGF55032.1"/>
    </source>
</evidence>
<dbReference type="EMBL" id="AFBN01000065">
    <property type="protein sequence ID" value="EGF55032.1"/>
    <property type="molecule type" value="Genomic_DNA"/>
</dbReference>
<keyword evidence="1" id="KW-0472">Membrane</keyword>
<organism evidence="2 3">
    <name type="scientific">Bacteroides fluxus YIT 12057</name>
    <dbReference type="NCBI Taxonomy" id="763034"/>
    <lineage>
        <taxon>Bacteria</taxon>
        <taxon>Pseudomonadati</taxon>
        <taxon>Bacteroidota</taxon>
        <taxon>Bacteroidia</taxon>
        <taxon>Bacteroidales</taxon>
        <taxon>Bacteroidaceae</taxon>
        <taxon>Bacteroides</taxon>
    </lineage>
</organism>
<accession>F3PVD4</accession>